<evidence type="ECO:0000259" key="1">
    <source>
        <dbReference type="Pfam" id="PF21847"/>
    </source>
</evidence>
<evidence type="ECO:0000313" key="2">
    <source>
        <dbReference type="EMBL" id="RHA87434.1"/>
    </source>
</evidence>
<dbReference type="EMBL" id="QSFX01000020">
    <property type="protein sequence ID" value="RHA87434.1"/>
    <property type="molecule type" value="Genomic_DNA"/>
</dbReference>
<reference evidence="2 3" key="1">
    <citation type="submission" date="2018-08" db="EMBL/GenBank/DDBJ databases">
        <title>A genome reference for cultivated species of the human gut microbiota.</title>
        <authorList>
            <person name="Zou Y."/>
            <person name="Xue W."/>
            <person name="Luo G."/>
        </authorList>
    </citation>
    <scope>NUCLEOTIDE SEQUENCE [LARGE SCALE GENOMIC DNA]</scope>
    <source>
        <strain evidence="2 3">AM42-1AC</strain>
    </source>
</reference>
<proteinExistence type="predicted"/>
<dbReference type="Proteomes" id="UP000283492">
    <property type="component" value="Unassembled WGS sequence"/>
</dbReference>
<dbReference type="Pfam" id="PF21847">
    <property type="entry name" value="DUF6906"/>
    <property type="match status" value="1"/>
</dbReference>
<name>A0A413TQZ4_9FIRM</name>
<sequence length="63" mass="7279">MKNGKHPTLAQKKFMKSCGLDPDDYLVVKNTQEFLEVVSKTALKKQQIMGVKAHTKKIFYEKH</sequence>
<dbReference type="RefSeq" id="WP_118582208.1">
    <property type="nucleotide sequence ID" value="NZ_CABJFX010000020.1"/>
</dbReference>
<accession>A0A413TQZ4</accession>
<gene>
    <name evidence="2" type="ORF">DW914_11410</name>
</gene>
<dbReference type="InterPro" id="IPR054201">
    <property type="entry name" value="DUF6906"/>
</dbReference>
<evidence type="ECO:0000313" key="3">
    <source>
        <dbReference type="Proteomes" id="UP000283492"/>
    </source>
</evidence>
<organism evidence="2 3">
    <name type="scientific">Roseburia inulinivorans</name>
    <dbReference type="NCBI Taxonomy" id="360807"/>
    <lineage>
        <taxon>Bacteria</taxon>
        <taxon>Bacillati</taxon>
        <taxon>Bacillota</taxon>
        <taxon>Clostridia</taxon>
        <taxon>Lachnospirales</taxon>
        <taxon>Lachnospiraceae</taxon>
        <taxon>Roseburia</taxon>
    </lineage>
</organism>
<protein>
    <recommendedName>
        <fullName evidence="1">DUF6906 domain-containing protein</fullName>
    </recommendedName>
</protein>
<dbReference type="AlphaFoldDB" id="A0A413TQZ4"/>
<feature type="domain" description="DUF6906" evidence="1">
    <location>
        <begin position="1"/>
        <end position="47"/>
    </location>
</feature>
<comment type="caution">
    <text evidence="2">The sequence shown here is derived from an EMBL/GenBank/DDBJ whole genome shotgun (WGS) entry which is preliminary data.</text>
</comment>